<proteinExistence type="predicted"/>
<accession>A0A5C3QI66</accession>
<keyword evidence="2" id="KW-1185">Reference proteome</keyword>
<organism evidence="1 2">
    <name type="scientific">Pterulicium gracile</name>
    <dbReference type="NCBI Taxonomy" id="1884261"/>
    <lineage>
        <taxon>Eukaryota</taxon>
        <taxon>Fungi</taxon>
        <taxon>Dikarya</taxon>
        <taxon>Basidiomycota</taxon>
        <taxon>Agaricomycotina</taxon>
        <taxon>Agaricomycetes</taxon>
        <taxon>Agaricomycetidae</taxon>
        <taxon>Agaricales</taxon>
        <taxon>Pleurotineae</taxon>
        <taxon>Pterulaceae</taxon>
        <taxon>Pterulicium</taxon>
    </lineage>
</organism>
<dbReference type="EMBL" id="ML178825">
    <property type="protein sequence ID" value="TFL01187.1"/>
    <property type="molecule type" value="Genomic_DNA"/>
</dbReference>
<gene>
    <name evidence="1" type="ORF">BDV98DRAFT_507850</name>
</gene>
<evidence type="ECO:0000313" key="2">
    <source>
        <dbReference type="Proteomes" id="UP000305067"/>
    </source>
</evidence>
<sequence length="92" mass="10508">MCGLQPEPSSLSRDGTRWARCGHFQRHMINAIVDCSSSRCTKSLRHPRTCQDPHCIQIFGDEIQNDIDTVDEYCWACRSALERAARQQAQGR</sequence>
<protein>
    <submittedName>
        <fullName evidence="1">Uncharacterized protein</fullName>
    </submittedName>
</protein>
<reference evidence="1 2" key="1">
    <citation type="journal article" date="2019" name="Nat. Ecol. Evol.">
        <title>Megaphylogeny resolves global patterns of mushroom evolution.</title>
        <authorList>
            <person name="Varga T."/>
            <person name="Krizsan K."/>
            <person name="Foldi C."/>
            <person name="Dima B."/>
            <person name="Sanchez-Garcia M."/>
            <person name="Sanchez-Ramirez S."/>
            <person name="Szollosi G.J."/>
            <person name="Szarkandi J.G."/>
            <person name="Papp V."/>
            <person name="Albert L."/>
            <person name="Andreopoulos W."/>
            <person name="Angelini C."/>
            <person name="Antonin V."/>
            <person name="Barry K.W."/>
            <person name="Bougher N.L."/>
            <person name="Buchanan P."/>
            <person name="Buyck B."/>
            <person name="Bense V."/>
            <person name="Catcheside P."/>
            <person name="Chovatia M."/>
            <person name="Cooper J."/>
            <person name="Damon W."/>
            <person name="Desjardin D."/>
            <person name="Finy P."/>
            <person name="Geml J."/>
            <person name="Haridas S."/>
            <person name="Hughes K."/>
            <person name="Justo A."/>
            <person name="Karasinski D."/>
            <person name="Kautmanova I."/>
            <person name="Kiss B."/>
            <person name="Kocsube S."/>
            <person name="Kotiranta H."/>
            <person name="LaButti K.M."/>
            <person name="Lechner B.E."/>
            <person name="Liimatainen K."/>
            <person name="Lipzen A."/>
            <person name="Lukacs Z."/>
            <person name="Mihaltcheva S."/>
            <person name="Morgado L.N."/>
            <person name="Niskanen T."/>
            <person name="Noordeloos M.E."/>
            <person name="Ohm R.A."/>
            <person name="Ortiz-Santana B."/>
            <person name="Ovrebo C."/>
            <person name="Racz N."/>
            <person name="Riley R."/>
            <person name="Savchenko A."/>
            <person name="Shiryaev A."/>
            <person name="Soop K."/>
            <person name="Spirin V."/>
            <person name="Szebenyi C."/>
            <person name="Tomsovsky M."/>
            <person name="Tulloss R.E."/>
            <person name="Uehling J."/>
            <person name="Grigoriev I.V."/>
            <person name="Vagvolgyi C."/>
            <person name="Papp T."/>
            <person name="Martin F.M."/>
            <person name="Miettinen O."/>
            <person name="Hibbett D.S."/>
            <person name="Nagy L.G."/>
        </authorList>
    </citation>
    <scope>NUCLEOTIDE SEQUENCE [LARGE SCALE GENOMIC DNA]</scope>
    <source>
        <strain evidence="1 2">CBS 309.79</strain>
    </source>
</reference>
<dbReference type="Proteomes" id="UP000305067">
    <property type="component" value="Unassembled WGS sequence"/>
</dbReference>
<dbReference type="AlphaFoldDB" id="A0A5C3QI66"/>
<evidence type="ECO:0000313" key="1">
    <source>
        <dbReference type="EMBL" id="TFL01187.1"/>
    </source>
</evidence>
<dbReference type="OrthoDB" id="3132318at2759"/>
<name>A0A5C3QI66_9AGAR</name>